<name>A0A5C6S1S2_9BACT</name>
<protein>
    <recommendedName>
        <fullName evidence="1">Carbohydrate-binding domain-containing protein</fullName>
    </recommendedName>
</protein>
<reference evidence="2 3" key="1">
    <citation type="submission" date="2019-08" db="EMBL/GenBank/DDBJ databases">
        <title>Genome of Phaeodactylibacter luteus.</title>
        <authorList>
            <person name="Bowman J.P."/>
        </authorList>
    </citation>
    <scope>NUCLEOTIDE SEQUENCE [LARGE SCALE GENOMIC DNA]</scope>
    <source>
        <strain evidence="2 3">KCTC 42180</strain>
    </source>
</reference>
<evidence type="ECO:0000259" key="1">
    <source>
        <dbReference type="Pfam" id="PF06452"/>
    </source>
</evidence>
<dbReference type="RefSeq" id="WP_147166030.1">
    <property type="nucleotide sequence ID" value="NZ_VOOR01000005.1"/>
</dbReference>
<dbReference type="Pfam" id="PF06452">
    <property type="entry name" value="CBM9_1"/>
    <property type="match status" value="1"/>
</dbReference>
<comment type="caution">
    <text evidence="2">The sequence shown here is derived from an EMBL/GenBank/DDBJ whole genome shotgun (WGS) entry which is preliminary data.</text>
</comment>
<gene>
    <name evidence="2" type="ORF">FRY97_03420</name>
</gene>
<dbReference type="GO" id="GO:0016052">
    <property type="term" value="P:carbohydrate catabolic process"/>
    <property type="evidence" value="ECO:0007669"/>
    <property type="project" value="InterPro"/>
</dbReference>
<accession>A0A5C6S1S2</accession>
<keyword evidence="3" id="KW-1185">Reference proteome</keyword>
<dbReference type="GO" id="GO:0004553">
    <property type="term" value="F:hydrolase activity, hydrolyzing O-glycosyl compounds"/>
    <property type="evidence" value="ECO:0007669"/>
    <property type="project" value="InterPro"/>
</dbReference>
<dbReference type="EMBL" id="VOOR01000005">
    <property type="protein sequence ID" value="TXB67909.1"/>
    <property type="molecule type" value="Genomic_DNA"/>
</dbReference>
<dbReference type="SUPFAM" id="SSF49344">
    <property type="entry name" value="CBD9-like"/>
    <property type="match status" value="1"/>
</dbReference>
<feature type="domain" description="Carbohydrate-binding" evidence="1">
    <location>
        <begin position="19"/>
        <end position="207"/>
    </location>
</feature>
<dbReference type="Proteomes" id="UP000321580">
    <property type="component" value="Unassembled WGS sequence"/>
</dbReference>
<dbReference type="InterPro" id="IPR010502">
    <property type="entry name" value="Carb-bd_dom_fam9"/>
</dbReference>
<dbReference type="GO" id="GO:0030246">
    <property type="term" value="F:carbohydrate binding"/>
    <property type="evidence" value="ECO:0007669"/>
    <property type="project" value="InterPro"/>
</dbReference>
<evidence type="ECO:0000313" key="2">
    <source>
        <dbReference type="EMBL" id="TXB67909.1"/>
    </source>
</evidence>
<dbReference type="AlphaFoldDB" id="A0A5C6S1S2"/>
<dbReference type="OrthoDB" id="9801646at2"/>
<sequence>MALPIYTVPPTKGADIPQAEWRDAPVLADFCSPWVEGADPATVFQALHSPTDFFFRFEVKSSPLYIYRGEGTKFDVLRSERVEIFFRQDPGLKRYFGLEMDPEGRVYDYQSSYYRQSDPSWGWPEGHLSLWPQVHAEGYTLSGRISKASLLALGLLRDGQWLEAGLYRGHCTRLDGSEAVFQWYPWVDPQTEKPDFHVPSSFGRLQLL</sequence>
<organism evidence="2 3">
    <name type="scientific">Phaeodactylibacter luteus</name>
    <dbReference type="NCBI Taxonomy" id="1564516"/>
    <lineage>
        <taxon>Bacteria</taxon>
        <taxon>Pseudomonadati</taxon>
        <taxon>Bacteroidota</taxon>
        <taxon>Saprospiria</taxon>
        <taxon>Saprospirales</taxon>
        <taxon>Haliscomenobacteraceae</taxon>
        <taxon>Phaeodactylibacter</taxon>
    </lineage>
</organism>
<proteinExistence type="predicted"/>
<evidence type="ECO:0000313" key="3">
    <source>
        <dbReference type="Proteomes" id="UP000321580"/>
    </source>
</evidence>
<dbReference type="Gene3D" id="2.60.40.1190">
    <property type="match status" value="1"/>
</dbReference>